<evidence type="ECO:0000313" key="3">
    <source>
        <dbReference type="Proteomes" id="UP000241890"/>
    </source>
</evidence>
<dbReference type="Proteomes" id="UP000241890">
    <property type="component" value="Unassembled WGS sequence"/>
</dbReference>
<proteinExistence type="predicted"/>
<comment type="caution">
    <text evidence="2">The sequence shown here is derived from an EMBL/GenBank/DDBJ whole genome shotgun (WGS) entry which is preliminary data.</text>
</comment>
<feature type="region of interest" description="Disordered" evidence="1">
    <location>
        <begin position="19"/>
        <end position="59"/>
    </location>
</feature>
<dbReference type="OrthoDB" id="539213at2759"/>
<keyword evidence="3" id="KW-1185">Reference proteome</keyword>
<reference evidence="2 3" key="1">
    <citation type="submission" date="2017-12" db="EMBL/GenBank/DDBJ databases">
        <title>Sequencing, de novo assembly and annotation of complete genome of a new Thraustochytrid species, strain FCC1311.</title>
        <authorList>
            <person name="Sedici K."/>
            <person name="Godart F."/>
            <person name="Aiese Cigliano R."/>
            <person name="Sanseverino W."/>
            <person name="Barakat M."/>
            <person name="Ortet P."/>
            <person name="Marechal E."/>
            <person name="Cagnac O."/>
            <person name="Amato A."/>
        </authorList>
    </citation>
    <scope>NUCLEOTIDE SEQUENCE [LARGE SCALE GENOMIC DNA]</scope>
</reference>
<dbReference type="InParanoid" id="A0A2R5G2S3"/>
<sequence>MSAPSRPHPRILGVARVASPHFRTRAPRHADSDCDQPTIAASEGPGVTGEAAKDAQGTREMRDAGAVDCCLAQAFVAAVVKTSSTITPKTADTRSSHAISRQRLATRSIDVPTRGLTLECTMHPGDEIATPWRGKWPRHVGDHGLLGVLSILHRLGTIFPVVSNAAARLSRRVLLPETLASKASRAMSVTAPAAKRAKTGDEDADWLADHKMNVSKAVDKAFEDKTFGTIIAAKPSALEGLGEVADEILEAVHVKTVEDLATWKFGKIARAFVTLAELEEGKRPPKSMLNADKALDAEHESKSFKEIIDLPVSALQGLPERVNEILKHHHIDTVGKLGKWRYLREAEALVTLAAFEETQSPSERRAAREAKKLKD</sequence>
<organism evidence="2 3">
    <name type="scientific">Hondaea fermentalgiana</name>
    <dbReference type="NCBI Taxonomy" id="2315210"/>
    <lineage>
        <taxon>Eukaryota</taxon>
        <taxon>Sar</taxon>
        <taxon>Stramenopiles</taxon>
        <taxon>Bigyra</taxon>
        <taxon>Labyrinthulomycetes</taxon>
        <taxon>Thraustochytrida</taxon>
        <taxon>Thraustochytriidae</taxon>
        <taxon>Hondaea</taxon>
    </lineage>
</organism>
<name>A0A2R5G2S3_9STRA</name>
<dbReference type="AlphaFoldDB" id="A0A2R5G2S3"/>
<gene>
    <name evidence="2" type="ORF">FCC1311_015442</name>
</gene>
<evidence type="ECO:0000313" key="2">
    <source>
        <dbReference type="EMBL" id="GBG25326.1"/>
    </source>
</evidence>
<accession>A0A2R5G2S3</accession>
<evidence type="ECO:0000256" key="1">
    <source>
        <dbReference type="SAM" id="MobiDB-lite"/>
    </source>
</evidence>
<protein>
    <submittedName>
        <fullName evidence="2">Uncharacterized protein</fullName>
    </submittedName>
</protein>
<dbReference type="EMBL" id="BEYU01000012">
    <property type="protein sequence ID" value="GBG25326.1"/>
    <property type="molecule type" value="Genomic_DNA"/>
</dbReference>